<organism evidence="1 2">
    <name type="scientific">Gulo gulo</name>
    <name type="common">Wolverine</name>
    <name type="synonym">Gluton</name>
    <dbReference type="NCBI Taxonomy" id="48420"/>
    <lineage>
        <taxon>Eukaryota</taxon>
        <taxon>Metazoa</taxon>
        <taxon>Chordata</taxon>
        <taxon>Craniata</taxon>
        <taxon>Vertebrata</taxon>
        <taxon>Euteleostomi</taxon>
        <taxon>Mammalia</taxon>
        <taxon>Eutheria</taxon>
        <taxon>Laurasiatheria</taxon>
        <taxon>Carnivora</taxon>
        <taxon>Caniformia</taxon>
        <taxon>Musteloidea</taxon>
        <taxon>Mustelidae</taxon>
        <taxon>Guloninae</taxon>
        <taxon>Gulo</taxon>
    </lineage>
</organism>
<evidence type="ECO:0000313" key="1">
    <source>
        <dbReference type="EMBL" id="VCX30918.1"/>
    </source>
</evidence>
<dbReference type="Proteomes" id="UP000269945">
    <property type="component" value="Unassembled WGS sequence"/>
</dbReference>
<name>A0A9X9M2Y8_GULGU</name>
<dbReference type="EMBL" id="CYRY02039630">
    <property type="protein sequence ID" value="VCX30918.1"/>
    <property type="molecule type" value="Genomic_DNA"/>
</dbReference>
<accession>A0A9X9M2Y8</accession>
<sequence length="78" mass="8683">GFLESLRAGEEKRKVSMLKFPLSNLGEAGEAVLQKRRGNGRGVFVLFLACWWSGGEGVWSHNQQVGSRDSEREPACQF</sequence>
<proteinExistence type="predicted"/>
<evidence type="ECO:0000313" key="2">
    <source>
        <dbReference type="Proteomes" id="UP000269945"/>
    </source>
</evidence>
<keyword evidence="2" id="KW-1185">Reference proteome</keyword>
<comment type="caution">
    <text evidence="1">The sequence shown here is derived from an EMBL/GenBank/DDBJ whole genome shotgun (WGS) entry which is preliminary data.</text>
</comment>
<dbReference type="AlphaFoldDB" id="A0A9X9M2Y8"/>
<feature type="non-terminal residue" evidence="1">
    <location>
        <position position="1"/>
    </location>
</feature>
<gene>
    <name evidence="1" type="ORF">BN2614_LOCUS6</name>
</gene>
<protein>
    <submittedName>
        <fullName evidence="1">Uncharacterized protein</fullName>
    </submittedName>
</protein>
<reference evidence="1 2" key="1">
    <citation type="submission" date="2018-10" db="EMBL/GenBank/DDBJ databases">
        <authorList>
            <person name="Ekblom R."/>
            <person name="Jareborg N."/>
        </authorList>
    </citation>
    <scope>NUCLEOTIDE SEQUENCE [LARGE SCALE GENOMIC DNA]</scope>
    <source>
        <tissue evidence="1">Muscle</tissue>
    </source>
</reference>